<proteinExistence type="predicted"/>
<dbReference type="EMBL" id="BK032601">
    <property type="protein sequence ID" value="DAF50797.1"/>
    <property type="molecule type" value="Genomic_DNA"/>
</dbReference>
<name>A0A8S5SIF7_9CAUD</name>
<feature type="region of interest" description="Disordered" evidence="1">
    <location>
        <begin position="169"/>
        <end position="199"/>
    </location>
</feature>
<evidence type="ECO:0000256" key="1">
    <source>
        <dbReference type="SAM" id="MobiDB-lite"/>
    </source>
</evidence>
<accession>A0A8S5SIF7</accession>
<feature type="compositionally biased region" description="Basic residues" evidence="1">
    <location>
        <begin position="116"/>
        <end position="126"/>
    </location>
</feature>
<sequence>MEWVLTLNIPAKQSWNAKTEEFVYSEPVTLKLEHSLLSLAHWESNWNIPFLSNLDKLTVEQWLDYIRCMTITKGVYPEVYARLTKEQYKAINTYMEAPMTATWFAGEPRPNEIKNKTKPRPKRPPRRNGTETTAEVLYCQMFTYGIPKECEKWHLNRLLTLIRVCQESQAPTKKMSKGERMAQQRMLNEQRKARLKTRG</sequence>
<reference evidence="2" key="1">
    <citation type="journal article" date="2021" name="Proc. Natl. Acad. Sci. U.S.A.">
        <title>A Catalog of Tens of Thousands of Viruses from Human Metagenomes Reveals Hidden Associations with Chronic Diseases.</title>
        <authorList>
            <person name="Tisza M.J."/>
            <person name="Buck C.B."/>
        </authorList>
    </citation>
    <scope>NUCLEOTIDE SEQUENCE</scope>
    <source>
        <strain evidence="2">CtSuy3</strain>
    </source>
</reference>
<organism evidence="2">
    <name type="scientific">Siphoviridae sp. ctSuy3</name>
    <dbReference type="NCBI Taxonomy" id="2827874"/>
    <lineage>
        <taxon>Viruses</taxon>
        <taxon>Duplodnaviria</taxon>
        <taxon>Heunggongvirae</taxon>
        <taxon>Uroviricota</taxon>
        <taxon>Caudoviricetes</taxon>
    </lineage>
</organism>
<protein>
    <submittedName>
        <fullName evidence="2">Uncharacterized protein</fullName>
    </submittedName>
</protein>
<feature type="compositionally biased region" description="Basic and acidic residues" evidence="1">
    <location>
        <begin position="176"/>
        <end position="192"/>
    </location>
</feature>
<feature type="region of interest" description="Disordered" evidence="1">
    <location>
        <begin position="106"/>
        <end position="130"/>
    </location>
</feature>
<evidence type="ECO:0000313" key="2">
    <source>
        <dbReference type="EMBL" id="DAF50797.1"/>
    </source>
</evidence>